<dbReference type="Gene3D" id="1.25.40.10">
    <property type="entry name" value="Tetratricopeptide repeat domain"/>
    <property type="match status" value="1"/>
</dbReference>
<dbReference type="InParanoid" id="E6W1Y8"/>
<dbReference type="Proteomes" id="UP000002572">
    <property type="component" value="Chromosome"/>
</dbReference>
<protein>
    <recommendedName>
        <fullName evidence="3">Tetratricopeptide repeat protein</fullName>
    </recommendedName>
</protein>
<dbReference type="HOGENOM" id="CLU_059365_1_0_0"/>
<keyword evidence="2" id="KW-1185">Reference proteome</keyword>
<gene>
    <name evidence="1" type="ordered locus">Selin_1887</name>
</gene>
<dbReference type="STRING" id="653733.Selin_1887"/>
<dbReference type="GO" id="GO:0046872">
    <property type="term" value="F:metal ion binding"/>
    <property type="evidence" value="ECO:0007669"/>
    <property type="project" value="UniProtKB-KW"/>
</dbReference>
<dbReference type="eggNOG" id="COG2956">
    <property type="taxonomic scope" value="Bacteria"/>
</dbReference>
<dbReference type="InterPro" id="IPR011990">
    <property type="entry name" value="TPR-like_helical_dom_sf"/>
</dbReference>
<organism evidence="1 2">
    <name type="scientific">Desulfurispirillum indicum (strain ATCC BAA-1389 / DSM 22839 / S5)</name>
    <dbReference type="NCBI Taxonomy" id="653733"/>
    <lineage>
        <taxon>Bacteria</taxon>
        <taxon>Pseudomonadati</taxon>
        <taxon>Chrysiogenota</taxon>
        <taxon>Chrysiogenia</taxon>
        <taxon>Chrysiogenales</taxon>
        <taxon>Chrysiogenaceae</taxon>
        <taxon>Desulfurispirillum</taxon>
    </lineage>
</organism>
<reference evidence="1 2" key="1">
    <citation type="submission" date="2010-12" db="EMBL/GenBank/DDBJ databases">
        <title>Complete sequence of Desulfurispirillum indicum S5.</title>
        <authorList>
            <consortium name="US DOE Joint Genome Institute"/>
            <person name="Lucas S."/>
            <person name="Copeland A."/>
            <person name="Lapidus A."/>
            <person name="Cheng J.-F."/>
            <person name="Goodwin L."/>
            <person name="Pitluck S."/>
            <person name="Chertkov O."/>
            <person name="Held B."/>
            <person name="Detter J.C."/>
            <person name="Han C."/>
            <person name="Tapia R."/>
            <person name="Land M."/>
            <person name="Hauser L."/>
            <person name="Kyrpides N."/>
            <person name="Ivanova N."/>
            <person name="Mikhailova N."/>
            <person name="Haggblom M."/>
            <person name="Rauschenbach I."/>
            <person name="Bini E."/>
            <person name="Woyke T."/>
        </authorList>
    </citation>
    <scope>NUCLEOTIDE SEQUENCE [LARGE SCALE GENOMIC DNA]</scope>
    <source>
        <strain evidence="2">ATCC BAA-1389 / DSM 22839 / S5</strain>
    </source>
</reference>
<sequence length="365" mass="42426">MLTRLKTKGSSSDESHRKDYVFEGIQKALSLNSEDKYAYLALGQLLRERGELEQAIKIHKTLQISADQDIFMRSLLELAKDYKAAGLHDRAKESLKEFLSLKDSIEGYALLIEVCIQLVEYEAVVDAYKKLSRLTGENYQYEISLFLYLLYEQTEDQSFLKSSHKQYQRNFFSNLAFAREHRDRPEKGLPYLDVALEAPHAVGSMIYPFMESAYQDYLGKDGIRQRYQKRLDTFGFEVSTVQHFSHYLYISGYKQDAFDLLEEVIARGETSVHIFHMLAMLHYQEGNTEEASRVFIHRYPLNQESFRCSHCGFVSRKYQLLCPGCSSIGTMDEQFSHFTLAALTQSLQEKTFLKLFPLKRREDST</sequence>
<accession>E6W1Y8</accession>
<dbReference type="SUPFAM" id="SSF48452">
    <property type="entry name" value="TPR-like"/>
    <property type="match status" value="1"/>
</dbReference>
<dbReference type="KEGG" id="din:Selin_1887"/>
<dbReference type="AlphaFoldDB" id="E6W1Y8"/>
<name>E6W1Y8_DESIS</name>
<dbReference type="OrthoDB" id="507476at2"/>
<evidence type="ECO:0000313" key="1">
    <source>
        <dbReference type="EMBL" id="ADU66614.1"/>
    </source>
</evidence>
<dbReference type="RefSeq" id="WP_013506494.1">
    <property type="nucleotide sequence ID" value="NC_014836.1"/>
</dbReference>
<evidence type="ECO:0000313" key="2">
    <source>
        <dbReference type="Proteomes" id="UP000002572"/>
    </source>
</evidence>
<evidence type="ECO:0008006" key="3">
    <source>
        <dbReference type="Google" id="ProtNLM"/>
    </source>
</evidence>
<dbReference type="FunCoup" id="E6W1Y8">
    <property type="interactions" value="59"/>
</dbReference>
<dbReference type="EMBL" id="CP002432">
    <property type="protein sequence ID" value="ADU66614.1"/>
    <property type="molecule type" value="Genomic_DNA"/>
</dbReference>
<proteinExistence type="predicted"/>